<feature type="active site" description="Proton acceptor" evidence="10">
    <location>
        <position position="70"/>
    </location>
</feature>
<feature type="binding site" evidence="10">
    <location>
        <position position="176"/>
    </location>
    <ligand>
        <name>substrate</name>
    </ligand>
</feature>
<dbReference type="GO" id="GO:0009117">
    <property type="term" value="P:nucleotide metabolic process"/>
    <property type="evidence" value="ECO:0007669"/>
    <property type="project" value="UniProtKB-KW"/>
</dbReference>
<evidence type="ECO:0000256" key="1">
    <source>
        <dbReference type="ARBA" id="ARBA00008023"/>
    </source>
</evidence>
<evidence type="ECO:0000256" key="6">
    <source>
        <dbReference type="ARBA" id="ARBA00022842"/>
    </source>
</evidence>
<evidence type="ECO:0000313" key="12">
    <source>
        <dbReference type="EMBL" id="NNG37245.1"/>
    </source>
</evidence>
<comment type="cofactor">
    <cofactor evidence="10">
        <name>Mg(2+)</name>
        <dbReference type="ChEBI" id="CHEBI:18420"/>
    </cofactor>
    <text evidence="10">Binds 1 Mg(2+) ion per subunit.</text>
</comment>
<dbReference type="GO" id="GO:0009146">
    <property type="term" value="P:purine nucleoside triphosphate catabolic process"/>
    <property type="evidence" value="ECO:0007669"/>
    <property type="project" value="UniProtKB-UniRule"/>
</dbReference>
<keyword evidence="13" id="KW-1185">Reference proteome</keyword>
<dbReference type="GO" id="GO:0005829">
    <property type="term" value="C:cytosol"/>
    <property type="evidence" value="ECO:0007669"/>
    <property type="project" value="TreeGrafter"/>
</dbReference>
<dbReference type="PANTHER" id="PTHR11067">
    <property type="entry name" value="INOSINE TRIPHOSPHATE PYROPHOSPHATASE/HAM1 PROTEIN"/>
    <property type="match status" value="1"/>
</dbReference>
<comment type="similarity">
    <text evidence="1 10 11">Belongs to the HAM1 NTPase family.</text>
</comment>
<comment type="function">
    <text evidence="10">Pyrophosphatase that catalyzes the hydrolysis of nucleoside triphosphates to their monophosphate derivatives, with a high preference for the non-canonical purine nucleotides XTP (xanthosine triphosphate), dITP (deoxyinosine triphosphate) and ITP. Seems to function as a house-cleaning enzyme that removes non-canonical purine nucleotides from the nucleotide pool, thus preventing their incorporation into DNA/RNA and avoiding chromosomal lesions.</text>
</comment>
<keyword evidence="5 10" id="KW-0378">Hydrolase</keyword>
<dbReference type="Gene3D" id="3.90.950.10">
    <property type="match status" value="1"/>
</dbReference>
<name>A0A849A9M4_9ACTN</name>
<dbReference type="Proteomes" id="UP000562984">
    <property type="component" value="Unassembled WGS sequence"/>
</dbReference>
<evidence type="ECO:0000313" key="13">
    <source>
        <dbReference type="Proteomes" id="UP000562984"/>
    </source>
</evidence>
<accession>A0A849A9M4</accession>
<dbReference type="HAMAP" id="MF_01405">
    <property type="entry name" value="Non_canon_purine_NTPase"/>
    <property type="match status" value="1"/>
</dbReference>
<evidence type="ECO:0000256" key="9">
    <source>
        <dbReference type="ARBA" id="ARBA00052017"/>
    </source>
</evidence>
<comment type="subunit">
    <text evidence="2 10">Homodimer.</text>
</comment>
<keyword evidence="6 10" id="KW-0460">Magnesium</keyword>
<dbReference type="CDD" id="cd00515">
    <property type="entry name" value="HAM1"/>
    <property type="match status" value="1"/>
</dbReference>
<dbReference type="AlphaFoldDB" id="A0A849A9M4"/>
<comment type="catalytic activity">
    <reaction evidence="9 10">
        <text>XTP + H2O = XMP + diphosphate + H(+)</text>
        <dbReference type="Rhea" id="RHEA:28610"/>
        <dbReference type="ChEBI" id="CHEBI:15377"/>
        <dbReference type="ChEBI" id="CHEBI:15378"/>
        <dbReference type="ChEBI" id="CHEBI:33019"/>
        <dbReference type="ChEBI" id="CHEBI:57464"/>
        <dbReference type="ChEBI" id="CHEBI:61314"/>
        <dbReference type="EC" id="3.6.1.66"/>
    </reaction>
</comment>
<feature type="binding site" evidence="10">
    <location>
        <begin position="153"/>
        <end position="156"/>
    </location>
    <ligand>
        <name>substrate</name>
    </ligand>
</feature>
<feature type="binding site" evidence="10">
    <location>
        <begin position="181"/>
        <end position="182"/>
    </location>
    <ligand>
        <name>substrate</name>
    </ligand>
</feature>
<keyword evidence="4 10" id="KW-0547">Nucleotide-binding</keyword>
<dbReference type="SUPFAM" id="SSF52972">
    <property type="entry name" value="ITPase-like"/>
    <property type="match status" value="1"/>
</dbReference>
<evidence type="ECO:0000256" key="3">
    <source>
        <dbReference type="ARBA" id="ARBA00022723"/>
    </source>
</evidence>
<comment type="caution">
    <text evidence="12">The sequence shown here is derived from an EMBL/GenBank/DDBJ whole genome shotgun (WGS) entry which is preliminary data.</text>
</comment>
<reference evidence="12 13" key="1">
    <citation type="submission" date="2020-05" db="EMBL/GenBank/DDBJ databases">
        <title>Nakamurella sp. DB0629 isolated from air conditioner.</title>
        <authorList>
            <person name="Kim D.H."/>
            <person name="Kim D.-U."/>
        </authorList>
    </citation>
    <scope>NUCLEOTIDE SEQUENCE [LARGE SCALE GENOMIC DNA]</scope>
    <source>
        <strain evidence="12 13">DB0629</strain>
    </source>
</reference>
<protein>
    <recommendedName>
        <fullName evidence="10">dITP/XTP pyrophosphatase</fullName>
        <ecNumber evidence="10">3.6.1.66</ecNumber>
    </recommendedName>
    <alternativeName>
        <fullName evidence="10">Non-canonical purine NTP pyrophosphatase</fullName>
    </alternativeName>
    <alternativeName>
        <fullName evidence="10">Non-standard purine NTP pyrophosphatase</fullName>
    </alternativeName>
    <alternativeName>
        <fullName evidence="10">Nucleoside-triphosphate diphosphatase</fullName>
    </alternativeName>
    <alternativeName>
        <fullName evidence="10">Nucleoside-triphosphate pyrophosphatase</fullName>
        <shortName evidence="10">NTPase</shortName>
    </alternativeName>
</protein>
<dbReference type="InterPro" id="IPR020922">
    <property type="entry name" value="dITP/XTP_pyrophosphatase"/>
</dbReference>
<feature type="binding site" evidence="10">
    <location>
        <position position="71"/>
    </location>
    <ligand>
        <name>substrate</name>
    </ligand>
</feature>
<dbReference type="InterPro" id="IPR029001">
    <property type="entry name" value="ITPase-like_fam"/>
</dbReference>
<keyword evidence="3 10" id="KW-0479">Metal-binding</keyword>
<dbReference type="GO" id="GO:0000166">
    <property type="term" value="F:nucleotide binding"/>
    <property type="evidence" value="ECO:0007669"/>
    <property type="project" value="UniProtKB-KW"/>
</dbReference>
<evidence type="ECO:0000256" key="7">
    <source>
        <dbReference type="ARBA" id="ARBA00023080"/>
    </source>
</evidence>
<dbReference type="FunFam" id="3.90.950.10:FF:000001">
    <property type="entry name" value="dITP/XTP pyrophosphatase"/>
    <property type="match status" value="1"/>
</dbReference>
<gene>
    <name evidence="12" type="primary">rdgB</name>
    <name evidence="12" type="ORF">HKD39_16345</name>
</gene>
<feature type="binding site" evidence="10">
    <location>
        <begin position="9"/>
        <end position="14"/>
    </location>
    <ligand>
        <name>substrate</name>
    </ligand>
</feature>
<evidence type="ECO:0000256" key="10">
    <source>
        <dbReference type="HAMAP-Rule" id="MF_01405"/>
    </source>
</evidence>
<dbReference type="Pfam" id="PF01725">
    <property type="entry name" value="Ham1p_like"/>
    <property type="match status" value="1"/>
</dbReference>
<comment type="catalytic activity">
    <reaction evidence="8 10">
        <text>dITP + H2O = dIMP + diphosphate + H(+)</text>
        <dbReference type="Rhea" id="RHEA:28342"/>
        <dbReference type="ChEBI" id="CHEBI:15377"/>
        <dbReference type="ChEBI" id="CHEBI:15378"/>
        <dbReference type="ChEBI" id="CHEBI:33019"/>
        <dbReference type="ChEBI" id="CHEBI:61194"/>
        <dbReference type="ChEBI" id="CHEBI:61382"/>
        <dbReference type="EC" id="3.6.1.66"/>
    </reaction>
</comment>
<comment type="caution">
    <text evidence="10">Lacks conserved residue(s) required for the propagation of feature annotation.</text>
</comment>
<sequence>MTARVLLATRNRGKLADLQRILAGTAEVIGLADVPEFPELPETGATFAENATAKAEQAAAETGEISLADDSGLAVAALNGMPGVLSARWSGQHGDDTANNALLLAQLADVPDERRQAEFVCALALAVPGRPTVVEHGRWPGRIGREAVGDNGFGYDPLFHPDGGWGTSAELSPEDKNAQSHRARAFAAILPALQAALREAPGR</sequence>
<dbReference type="PANTHER" id="PTHR11067:SF9">
    <property type="entry name" value="INOSINE TRIPHOSPHATE PYROPHOSPHATASE"/>
    <property type="match status" value="1"/>
</dbReference>
<comment type="catalytic activity">
    <reaction evidence="10">
        <text>ITP + H2O = IMP + diphosphate + H(+)</text>
        <dbReference type="Rhea" id="RHEA:29399"/>
        <dbReference type="ChEBI" id="CHEBI:15377"/>
        <dbReference type="ChEBI" id="CHEBI:15378"/>
        <dbReference type="ChEBI" id="CHEBI:33019"/>
        <dbReference type="ChEBI" id="CHEBI:58053"/>
        <dbReference type="ChEBI" id="CHEBI:61402"/>
        <dbReference type="EC" id="3.6.1.66"/>
    </reaction>
</comment>
<feature type="binding site" evidence="10">
    <location>
        <position position="70"/>
    </location>
    <ligand>
        <name>Mg(2+)</name>
        <dbReference type="ChEBI" id="CHEBI:18420"/>
    </ligand>
</feature>
<dbReference type="EMBL" id="JABEND010000011">
    <property type="protein sequence ID" value="NNG37245.1"/>
    <property type="molecule type" value="Genomic_DNA"/>
</dbReference>
<evidence type="ECO:0000256" key="5">
    <source>
        <dbReference type="ARBA" id="ARBA00022801"/>
    </source>
</evidence>
<dbReference type="GO" id="GO:0035870">
    <property type="term" value="F:dITP diphosphatase activity"/>
    <property type="evidence" value="ECO:0007669"/>
    <property type="project" value="UniProtKB-UniRule"/>
</dbReference>
<dbReference type="GO" id="GO:0036220">
    <property type="term" value="F:ITP diphosphatase activity"/>
    <property type="evidence" value="ECO:0007669"/>
    <property type="project" value="UniProtKB-UniRule"/>
</dbReference>
<evidence type="ECO:0000256" key="8">
    <source>
        <dbReference type="ARBA" id="ARBA00051875"/>
    </source>
</evidence>
<dbReference type="GO" id="GO:0036222">
    <property type="term" value="F:XTP diphosphatase activity"/>
    <property type="evidence" value="ECO:0007669"/>
    <property type="project" value="UniProtKB-UniRule"/>
</dbReference>
<dbReference type="InterPro" id="IPR002637">
    <property type="entry name" value="RdgB/HAM1"/>
</dbReference>
<dbReference type="GO" id="GO:0017111">
    <property type="term" value="F:ribonucleoside triphosphate phosphatase activity"/>
    <property type="evidence" value="ECO:0007669"/>
    <property type="project" value="InterPro"/>
</dbReference>
<proteinExistence type="inferred from homology"/>
<dbReference type="NCBIfam" id="TIGR00042">
    <property type="entry name" value="RdgB/HAM1 family non-canonical purine NTP pyrophosphatase"/>
    <property type="match status" value="1"/>
</dbReference>
<evidence type="ECO:0000256" key="4">
    <source>
        <dbReference type="ARBA" id="ARBA00022741"/>
    </source>
</evidence>
<dbReference type="GO" id="GO:0046872">
    <property type="term" value="F:metal ion binding"/>
    <property type="evidence" value="ECO:0007669"/>
    <property type="project" value="UniProtKB-KW"/>
</dbReference>
<keyword evidence="7 10" id="KW-0546">Nucleotide metabolism</keyword>
<evidence type="ECO:0000256" key="2">
    <source>
        <dbReference type="ARBA" id="ARBA00011738"/>
    </source>
</evidence>
<dbReference type="RefSeq" id="WP_171200943.1">
    <property type="nucleotide sequence ID" value="NZ_JABEND010000011.1"/>
</dbReference>
<dbReference type="EC" id="3.6.1.66" evidence="10"/>
<organism evidence="12 13">
    <name type="scientific">Nakamurella aerolata</name>
    <dbReference type="NCBI Taxonomy" id="1656892"/>
    <lineage>
        <taxon>Bacteria</taxon>
        <taxon>Bacillati</taxon>
        <taxon>Actinomycetota</taxon>
        <taxon>Actinomycetes</taxon>
        <taxon>Nakamurellales</taxon>
        <taxon>Nakamurellaceae</taxon>
        <taxon>Nakamurella</taxon>
    </lineage>
</organism>
<evidence type="ECO:0000256" key="11">
    <source>
        <dbReference type="RuleBase" id="RU003781"/>
    </source>
</evidence>